<dbReference type="GO" id="GO:0042734">
    <property type="term" value="C:presynaptic membrane"/>
    <property type="evidence" value="ECO:0007669"/>
    <property type="project" value="TreeGrafter"/>
</dbReference>
<feature type="transmembrane region" description="Helical" evidence="14">
    <location>
        <begin position="426"/>
        <end position="446"/>
    </location>
</feature>
<keyword evidence="7" id="KW-0630">Potassium</keyword>
<reference evidence="17" key="2">
    <citation type="submission" date="2023-11" db="UniProtKB">
        <authorList>
            <consortium name="WormBaseParasite"/>
        </authorList>
    </citation>
    <scope>IDENTIFICATION</scope>
</reference>
<sequence>MDSENRVILNVGGIRHETYKATLKKIPATRLSKLTEALANYDPVLNEYFYDRHPGVFSQILNYYRTGKLHYPVDVCGPLFEEELEFWGLDANQVEPCCWMTYTAHRDTQATLQILDKVDMDNDDYTPETLYKRFGLEDEYTCNELNIWQKYRPKVWALFELPHSSIGAKCIALLSITCIILSILAYCMDTSPIFSTPSIRTELINITDDHIDTTTINTLSSSTTTSTKSSTTSSSISSISSTISSIYYDKFNSNYTIIMNNKQYKKNIIFIYIECICNIWFTIELIIRFTVTINHKKFVKNLINLIDIAALFSFYIQVILLHNHHSYHGNNNNNNNNNINGDNDSYHNDNDVTLISIIEFFSILRVMRLFKLTRHISGLKILILTFKASAKEFSLLIFFLAVFIVLFAALIYYAERLSNTNTRNDFTSIPIGLWWAIVTMTTVGYGDMVPRSYAGMIVGAMCAVTGVLTISLPVPVIVSNFSMFYSHTLARSKLPKKRRRILPVEAIRPKHKSNVIGSGTGHGIMHHCSGYTSDTINLSNLAKGIVPNISQPIAKAKYSDNFSHIKENYQNRRKYSNSNEFPLNEQYKYAYAIHTRRAAVIDASNSSLEQMNDDDNDCESLGKSLKSELQYTERLRKSSTTNSSGHHINSIHTSRRIIDNNYHRKPSHLSYPIEYQSNHNSSSVLPYETPTPPQQQQQHRRRRQQQQQQSDSLITYSSKTDLYLSSITCHSELLPQSPSMFDEQLNIPNVDTTTTTNTTTTTTTTTTTNSNDSNTDITTYSTIHTHTKSMNLLPSPWIGISSSSTNDPNNEQDDLIS</sequence>
<dbReference type="GO" id="GO:0005251">
    <property type="term" value="F:delayed rectifier potassium channel activity"/>
    <property type="evidence" value="ECO:0007669"/>
    <property type="project" value="TreeGrafter"/>
</dbReference>
<evidence type="ECO:0000256" key="2">
    <source>
        <dbReference type="ARBA" id="ARBA00022448"/>
    </source>
</evidence>
<dbReference type="FunFam" id="1.10.287.70:FF:000002">
    <property type="entry name" value="Potassium voltage-gated channel subfamily a member"/>
    <property type="match status" value="1"/>
</dbReference>
<feature type="domain" description="BTB" evidence="15">
    <location>
        <begin position="5"/>
        <end position="105"/>
    </location>
</feature>
<keyword evidence="2" id="KW-0813">Transport</keyword>
<evidence type="ECO:0000256" key="11">
    <source>
        <dbReference type="ARBA" id="ARBA00023303"/>
    </source>
</evidence>
<dbReference type="FunFam" id="3.30.710.10:FF:000020">
    <property type="entry name" value="Potassium voltage-gated channel protein Shaw"/>
    <property type="match status" value="1"/>
</dbReference>
<keyword evidence="11" id="KW-0407">Ion channel</keyword>
<dbReference type="AlphaFoldDB" id="A0AA85GLW9"/>
<dbReference type="Proteomes" id="UP000050792">
    <property type="component" value="Unassembled WGS sequence"/>
</dbReference>
<keyword evidence="16" id="KW-1185">Reference proteome</keyword>
<dbReference type="Gene3D" id="3.30.710.10">
    <property type="entry name" value="Potassium Channel Kv1.1, Chain A"/>
    <property type="match status" value="1"/>
</dbReference>
<feature type="transmembrane region" description="Helical" evidence="14">
    <location>
        <begin position="269"/>
        <end position="290"/>
    </location>
</feature>
<accession>A0AA85GLW9</accession>
<dbReference type="PANTHER" id="PTHR11537">
    <property type="entry name" value="VOLTAGE-GATED POTASSIUM CHANNEL"/>
    <property type="match status" value="1"/>
</dbReference>
<evidence type="ECO:0000256" key="10">
    <source>
        <dbReference type="ARBA" id="ARBA00023136"/>
    </source>
</evidence>
<evidence type="ECO:0000256" key="9">
    <source>
        <dbReference type="ARBA" id="ARBA00023065"/>
    </source>
</evidence>
<keyword evidence="5" id="KW-0631">Potassium channel</keyword>
<feature type="compositionally biased region" description="Polar residues" evidence="13">
    <location>
        <begin position="675"/>
        <end position="684"/>
    </location>
</feature>
<feature type="region of interest" description="Disordered" evidence="13">
    <location>
        <begin position="752"/>
        <end position="773"/>
    </location>
</feature>
<evidence type="ECO:0000256" key="14">
    <source>
        <dbReference type="SAM" id="Phobius"/>
    </source>
</evidence>
<dbReference type="GO" id="GO:0045211">
    <property type="term" value="C:postsynaptic membrane"/>
    <property type="evidence" value="ECO:0007669"/>
    <property type="project" value="TreeGrafter"/>
</dbReference>
<dbReference type="GO" id="GO:0032590">
    <property type="term" value="C:dendrite membrane"/>
    <property type="evidence" value="ECO:0007669"/>
    <property type="project" value="TreeGrafter"/>
</dbReference>
<dbReference type="InterPro" id="IPR027359">
    <property type="entry name" value="Volt_channel_dom_sf"/>
</dbReference>
<dbReference type="SMART" id="SM00225">
    <property type="entry name" value="BTB"/>
    <property type="match status" value="1"/>
</dbReference>
<dbReference type="GO" id="GO:0008076">
    <property type="term" value="C:voltage-gated potassium channel complex"/>
    <property type="evidence" value="ECO:0007669"/>
    <property type="project" value="InterPro"/>
</dbReference>
<feature type="region of interest" description="Disordered" evidence="13">
    <location>
        <begin position="672"/>
        <end position="714"/>
    </location>
</feature>
<dbReference type="GO" id="GO:0032809">
    <property type="term" value="C:neuronal cell body membrane"/>
    <property type="evidence" value="ECO:0007669"/>
    <property type="project" value="TreeGrafter"/>
</dbReference>
<dbReference type="InterPro" id="IPR028325">
    <property type="entry name" value="VG_K_chnl"/>
</dbReference>
<organism evidence="16 17">
    <name type="scientific">Schistosoma rodhaini</name>
    <dbReference type="NCBI Taxonomy" id="6188"/>
    <lineage>
        <taxon>Eukaryota</taxon>
        <taxon>Metazoa</taxon>
        <taxon>Spiralia</taxon>
        <taxon>Lophotrochozoa</taxon>
        <taxon>Platyhelminthes</taxon>
        <taxon>Trematoda</taxon>
        <taxon>Digenea</taxon>
        <taxon>Strigeidida</taxon>
        <taxon>Schistosomatoidea</taxon>
        <taxon>Schistosomatidae</taxon>
        <taxon>Schistosoma</taxon>
    </lineage>
</organism>
<keyword evidence="10 14" id="KW-0472">Membrane</keyword>
<feature type="transmembrane region" description="Helical" evidence="14">
    <location>
        <begin position="393"/>
        <end position="414"/>
    </location>
</feature>
<dbReference type="Gene3D" id="1.20.120.350">
    <property type="entry name" value="Voltage-gated potassium channels. Chain C"/>
    <property type="match status" value="1"/>
</dbReference>
<dbReference type="PRINTS" id="PR00169">
    <property type="entry name" value="KCHANNEL"/>
</dbReference>
<feature type="region of interest" description="Disordered" evidence="13">
    <location>
        <begin position="633"/>
        <end position="659"/>
    </location>
</feature>
<dbReference type="CDD" id="cd18416">
    <property type="entry name" value="BTB_Shaw-like"/>
    <property type="match status" value="1"/>
</dbReference>
<dbReference type="InterPro" id="IPR003131">
    <property type="entry name" value="T1-type_BTB"/>
</dbReference>
<dbReference type="PANTHER" id="PTHR11537:SF252">
    <property type="entry name" value="POTASSIUM VOLTAGE-GATED CHANNEL PROTEIN SHAW"/>
    <property type="match status" value="1"/>
</dbReference>
<dbReference type="InterPro" id="IPR003974">
    <property type="entry name" value="K_chnl_volt-dep_Kv3"/>
</dbReference>
<keyword evidence="4 14" id="KW-0812">Transmembrane</keyword>
<dbReference type="Pfam" id="PF00520">
    <property type="entry name" value="Ion_trans"/>
    <property type="match status" value="1"/>
</dbReference>
<proteinExistence type="inferred from homology"/>
<evidence type="ECO:0000313" key="17">
    <source>
        <dbReference type="WBParaSite" id="SRDH1_98130.1"/>
    </source>
</evidence>
<dbReference type="GO" id="GO:0043679">
    <property type="term" value="C:axon terminus"/>
    <property type="evidence" value="ECO:0007669"/>
    <property type="project" value="TreeGrafter"/>
</dbReference>
<feature type="transmembrane region" description="Helical" evidence="14">
    <location>
        <begin position="453"/>
        <end position="478"/>
    </location>
</feature>
<evidence type="ECO:0000256" key="5">
    <source>
        <dbReference type="ARBA" id="ARBA00022826"/>
    </source>
</evidence>
<dbReference type="Pfam" id="PF02214">
    <property type="entry name" value="BTB_2"/>
    <property type="match status" value="1"/>
</dbReference>
<evidence type="ECO:0000256" key="12">
    <source>
        <dbReference type="ARBA" id="ARBA00061303"/>
    </source>
</evidence>
<evidence type="ECO:0000256" key="7">
    <source>
        <dbReference type="ARBA" id="ARBA00022958"/>
    </source>
</evidence>
<dbReference type="InterPro" id="IPR005821">
    <property type="entry name" value="Ion_trans_dom"/>
</dbReference>
<evidence type="ECO:0000256" key="13">
    <source>
        <dbReference type="SAM" id="MobiDB-lite"/>
    </source>
</evidence>
<keyword evidence="3" id="KW-0633">Potassium transport</keyword>
<reference evidence="16" key="1">
    <citation type="submission" date="2022-06" db="EMBL/GenBank/DDBJ databases">
        <authorList>
            <person name="Berger JAMES D."/>
            <person name="Berger JAMES D."/>
        </authorList>
    </citation>
    <scope>NUCLEOTIDE SEQUENCE [LARGE SCALE GENOMIC DNA]</scope>
</reference>
<dbReference type="PRINTS" id="PR01498">
    <property type="entry name" value="SHAWCHANNEL"/>
</dbReference>
<feature type="transmembrane region" description="Helical" evidence="14">
    <location>
        <begin position="302"/>
        <end position="321"/>
    </location>
</feature>
<name>A0AA85GLW9_9TREM</name>
<dbReference type="InterPro" id="IPR011333">
    <property type="entry name" value="SKP1/BTB/POZ_sf"/>
</dbReference>
<dbReference type="WBParaSite" id="SRDH1_98130.1">
    <property type="protein sequence ID" value="SRDH1_98130.1"/>
    <property type="gene ID" value="SRDH1_98130"/>
</dbReference>
<evidence type="ECO:0000313" key="16">
    <source>
        <dbReference type="Proteomes" id="UP000050792"/>
    </source>
</evidence>
<feature type="compositionally biased region" description="Polar residues" evidence="13">
    <location>
        <begin position="638"/>
        <end position="652"/>
    </location>
</feature>
<dbReference type="GO" id="GO:0051260">
    <property type="term" value="P:protein homooligomerization"/>
    <property type="evidence" value="ECO:0007669"/>
    <property type="project" value="InterPro"/>
</dbReference>
<keyword evidence="8 14" id="KW-1133">Transmembrane helix</keyword>
<dbReference type="SUPFAM" id="SSF54695">
    <property type="entry name" value="POZ domain"/>
    <property type="match status" value="1"/>
</dbReference>
<keyword evidence="9" id="KW-0406">Ion transport</keyword>
<comment type="subcellular location">
    <subcellularLocation>
        <location evidence="1">Membrane</location>
        <topology evidence="1">Multi-pass membrane protein</topology>
    </subcellularLocation>
</comment>
<dbReference type="Gene3D" id="1.10.287.70">
    <property type="match status" value="1"/>
</dbReference>
<evidence type="ECO:0000256" key="4">
    <source>
        <dbReference type="ARBA" id="ARBA00022692"/>
    </source>
</evidence>
<evidence type="ECO:0000256" key="3">
    <source>
        <dbReference type="ARBA" id="ARBA00022538"/>
    </source>
</evidence>
<dbReference type="SUPFAM" id="SSF81324">
    <property type="entry name" value="Voltage-gated potassium channels"/>
    <property type="match status" value="1"/>
</dbReference>
<dbReference type="InterPro" id="IPR003968">
    <property type="entry name" value="K_chnl_volt-dep_Kv"/>
</dbReference>
<dbReference type="GO" id="GO:0001508">
    <property type="term" value="P:action potential"/>
    <property type="evidence" value="ECO:0007669"/>
    <property type="project" value="TreeGrafter"/>
</dbReference>
<evidence type="ECO:0000256" key="1">
    <source>
        <dbReference type="ARBA" id="ARBA00004141"/>
    </source>
</evidence>
<evidence type="ECO:0000256" key="6">
    <source>
        <dbReference type="ARBA" id="ARBA00022882"/>
    </source>
</evidence>
<evidence type="ECO:0000259" key="15">
    <source>
        <dbReference type="SMART" id="SM00225"/>
    </source>
</evidence>
<evidence type="ECO:0000256" key="8">
    <source>
        <dbReference type="ARBA" id="ARBA00022989"/>
    </source>
</evidence>
<protein>
    <recommendedName>
        <fullName evidence="15">BTB domain-containing protein</fullName>
    </recommendedName>
</protein>
<keyword evidence="6" id="KW-0851">Voltage-gated channel</keyword>
<dbReference type="InterPro" id="IPR000210">
    <property type="entry name" value="BTB/POZ_dom"/>
</dbReference>
<feature type="transmembrane region" description="Helical" evidence="14">
    <location>
        <begin position="166"/>
        <end position="186"/>
    </location>
</feature>
<dbReference type="PRINTS" id="PR01491">
    <property type="entry name" value="KVCHANNEL"/>
</dbReference>
<comment type="similarity">
    <text evidence="12">Belongs to the potassium channel family. C (Shaw) (TC 1.A.1.2) subfamily. Shaw sub-subfamily.</text>
</comment>